<feature type="chain" id="PRO_5016377928" evidence="2">
    <location>
        <begin position="22"/>
        <end position="453"/>
    </location>
</feature>
<dbReference type="PANTHER" id="PTHR15937:SF3">
    <property type="entry name" value="TRANSMEMBRANE 7 SUPERFAMILY MEMBER 3"/>
    <property type="match status" value="1"/>
</dbReference>
<feature type="signal peptide" evidence="2">
    <location>
        <begin position="1"/>
        <end position="21"/>
    </location>
</feature>
<sequence length="453" mass="50636">MSRSFVGELLIFLLLIIGTLAREKSSNISTFNDGSIFHMNLSDVQATPYMKDISIAASSNVIFNITNVSSDTSFIIFQIHVYQYNVTLSYDKDYLSKVSNRSVFGSNIGLLSRQATTGTTQLFVKNDNIHVVEALIVAVLYPSQAPVPGGCNMEFNTKIAPYMHVQTRDTMVIVDVQPASQPFNDTMRPICEKNLVNLTMYQMFLSEQDFSDEGYFAAIIKMLTVEDIKMNGHEVGSPLLSTSIRRIFSAYIGVPSVYVAVATYGNYSAAYVPNFSYGCNPVTDPSSCSILSTTSYKAVNALCLILGLLLIYRGPGFIEIDVVMPVFFTGTVFGYAIVANIGISLLIGLAVVVLWTIFYFCCPLIAKLAYAMTLGLFLSCVTYFHLPDICLIVLWTCLAACHLCRYIFKTYRKGNEEERKPLLRFNFNVKETRPLEWKYRSFCTGFLRPNVPH</sequence>
<dbReference type="Pfam" id="PF25992">
    <property type="entry name" value="Ig_TM7SF3_N"/>
    <property type="match status" value="1"/>
</dbReference>
<evidence type="ECO:0000256" key="2">
    <source>
        <dbReference type="SAM" id="SignalP"/>
    </source>
</evidence>
<dbReference type="Proteomes" id="UP000250275">
    <property type="component" value="Unassembled WGS sequence"/>
</dbReference>
<evidence type="ECO:0000256" key="1">
    <source>
        <dbReference type="SAM" id="Phobius"/>
    </source>
</evidence>
<reference evidence="3 4" key="1">
    <citation type="submission" date="2015-07" db="EMBL/GenBank/DDBJ databases">
        <title>The genome of Eufriesea mexicana.</title>
        <authorList>
            <person name="Pan H."/>
            <person name="Kapheim K."/>
        </authorList>
    </citation>
    <scope>NUCLEOTIDE SEQUENCE [LARGE SCALE GENOMIC DNA]</scope>
    <source>
        <strain evidence="3">0111107269</strain>
        <tissue evidence="3">Whole body</tissue>
    </source>
</reference>
<dbReference type="PANTHER" id="PTHR15937">
    <property type="entry name" value="TRANSMEMBRANE 7 SUPERFAMILY MEMBER 3"/>
    <property type="match status" value="1"/>
</dbReference>
<name>A0A310SWY2_9HYME</name>
<feature type="transmembrane region" description="Helical" evidence="1">
    <location>
        <begin position="343"/>
        <end position="361"/>
    </location>
</feature>
<evidence type="ECO:0000313" key="3">
    <source>
        <dbReference type="EMBL" id="OAD62384.1"/>
    </source>
</evidence>
<feature type="transmembrane region" description="Helical" evidence="1">
    <location>
        <begin position="318"/>
        <end position="337"/>
    </location>
</feature>
<keyword evidence="1" id="KW-0472">Membrane</keyword>
<keyword evidence="1 3" id="KW-0812">Transmembrane</keyword>
<dbReference type="AlphaFoldDB" id="A0A310SWY2"/>
<protein>
    <submittedName>
        <fullName evidence="3">Transmembrane 7 superfamily member 3</fullName>
    </submittedName>
</protein>
<dbReference type="EMBL" id="KQ759874">
    <property type="protein sequence ID" value="OAD62384.1"/>
    <property type="molecule type" value="Genomic_DNA"/>
</dbReference>
<dbReference type="GO" id="GO:0005886">
    <property type="term" value="C:plasma membrane"/>
    <property type="evidence" value="ECO:0007669"/>
    <property type="project" value="TreeGrafter"/>
</dbReference>
<organism evidence="3 4">
    <name type="scientific">Eufriesea mexicana</name>
    <dbReference type="NCBI Taxonomy" id="516756"/>
    <lineage>
        <taxon>Eukaryota</taxon>
        <taxon>Metazoa</taxon>
        <taxon>Ecdysozoa</taxon>
        <taxon>Arthropoda</taxon>
        <taxon>Hexapoda</taxon>
        <taxon>Insecta</taxon>
        <taxon>Pterygota</taxon>
        <taxon>Neoptera</taxon>
        <taxon>Endopterygota</taxon>
        <taxon>Hymenoptera</taxon>
        <taxon>Apocrita</taxon>
        <taxon>Aculeata</taxon>
        <taxon>Apoidea</taxon>
        <taxon>Anthophila</taxon>
        <taxon>Apidae</taxon>
        <taxon>Eufriesea</taxon>
    </lineage>
</organism>
<keyword evidence="1" id="KW-1133">Transmembrane helix</keyword>
<gene>
    <name evidence="3" type="ORF">WN48_07061</name>
</gene>
<evidence type="ECO:0000313" key="4">
    <source>
        <dbReference type="Proteomes" id="UP000250275"/>
    </source>
</evidence>
<accession>A0A310SWY2</accession>
<feature type="transmembrane region" description="Helical" evidence="1">
    <location>
        <begin position="392"/>
        <end position="408"/>
    </location>
</feature>
<feature type="transmembrane region" description="Helical" evidence="1">
    <location>
        <begin position="294"/>
        <end position="311"/>
    </location>
</feature>
<keyword evidence="4" id="KW-1185">Reference proteome</keyword>
<proteinExistence type="predicted"/>
<dbReference type="InterPro" id="IPR042502">
    <property type="entry name" value="TM7SF3"/>
</dbReference>
<keyword evidence="2" id="KW-0732">Signal</keyword>
<dbReference type="OrthoDB" id="5967337at2759"/>
<dbReference type="GO" id="GO:0043069">
    <property type="term" value="P:negative regulation of programmed cell death"/>
    <property type="evidence" value="ECO:0007669"/>
    <property type="project" value="TreeGrafter"/>
</dbReference>